<gene>
    <name evidence="2" type="ORF">K6Y31_10985</name>
</gene>
<keyword evidence="1" id="KW-0472">Membrane</keyword>
<keyword evidence="3" id="KW-1185">Reference proteome</keyword>
<feature type="transmembrane region" description="Helical" evidence="1">
    <location>
        <begin position="83"/>
        <end position="99"/>
    </location>
</feature>
<accession>A0ABS8WCR7</accession>
<dbReference type="Pfam" id="PF05987">
    <property type="entry name" value="DUF898"/>
    <property type="match status" value="1"/>
</dbReference>
<dbReference type="RefSeq" id="WP_233052825.1">
    <property type="nucleotide sequence ID" value="NZ_JAIMJA010000010.1"/>
</dbReference>
<sequence length="365" mass="40626">MSNQQPQVNGTDLPSKSTAYYRVNFTGQAGEYFKIWIVNIALSIVTLGIYSAWAKVRTQQYFHTNTLINGTGFQYHGQPLNILKGRIIAVVLFVLYSFAVNSVPIIALPVMLIFVIALPWIVIRALAFNARMTSFRGIRFNFEASYGEAFQIVLLWPLLIIVTFGLIIPLIKHKYYEFVINHSSMGTTSFRYNGKISEMFIIYLIAMAIAAGISTAMMIIGMVFALFAGLASAADESSALMIWLASSGASIVIVLYLALYLLMWAFIKTKTTNLIFNNLTLDEHRFYADLNFSQMAIIQFTNTLAIIFSLGLAYPWAAIRMTRYQACCIQVIVSDNLDNIIAGEIKKVGALGDEAAGIFDVELAI</sequence>
<evidence type="ECO:0000313" key="3">
    <source>
        <dbReference type="Proteomes" id="UP001201273"/>
    </source>
</evidence>
<name>A0ABS8WCR7_9GAMM</name>
<organism evidence="2 3">
    <name type="scientific">Motilimonas cestriensis</name>
    <dbReference type="NCBI Taxonomy" id="2742685"/>
    <lineage>
        <taxon>Bacteria</taxon>
        <taxon>Pseudomonadati</taxon>
        <taxon>Pseudomonadota</taxon>
        <taxon>Gammaproteobacteria</taxon>
        <taxon>Alteromonadales</taxon>
        <taxon>Alteromonadales genera incertae sedis</taxon>
        <taxon>Motilimonas</taxon>
    </lineage>
</organism>
<feature type="transmembrane region" description="Helical" evidence="1">
    <location>
        <begin position="105"/>
        <end position="128"/>
    </location>
</feature>
<protein>
    <submittedName>
        <fullName evidence="2">DUF898 domain-containing protein</fullName>
    </submittedName>
</protein>
<keyword evidence="1" id="KW-1133">Transmembrane helix</keyword>
<evidence type="ECO:0000313" key="2">
    <source>
        <dbReference type="EMBL" id="MCE2595339.1"/>
    </source>
</evidence>
<evidence type="ECO:0000256" key="1">
    <source>
        <dbReference type="SAM" id="Phobius"/>
    </source>
</evidence>
<dbReference type="InterPro" id="IPR010295">
    <property type="entry name" value="DUF898"/>
</dbReference>
<keyword evidence="1" id="KW-0812">Transmembrane</keyword>
<dbReference type="Proteomes" id="UP001201273">
    <property type="component" value="Unassembled WGS sequence"/>
</dbReference>
<feature type="transmembrane region" description="Helical" evidence="1">
    <location>
        <begin position="240"/>
        <end position="267"/>
    </location>
</feature>
<feature type="transmembrane region" description="Helical" evidence="1">
    <location>
        <begin position="33"/>
        <end position="53"/>
    </location>
</feature>
<reference evidence="2 3" key="1">
    <citation type="journal article" date="2022" name="Environ. Microbiol. Rep.">
        <title>Eco-phylogenetic analyses reveal divergent evolution of vitamin B12 metabolism in the marine bacterial family 'Psychromonadaceae'.</title>
        <authorList>
            <person name="Jin X."/>
            <person name="Yang Y."/>
            <person name="Cao H."/>
            <person name="Gao B."/>
            <person name="Zhao Z."/>
        </authorList>
    </citation>
    <scope>NUCLEOTIDE SEQUENCE [LARGE SCALE GENOMIC DNA]</scope>
    <source>
        <strain evidence="2 3">MKS20</strain>
    </source>
</reference>
<dbReference type="EMBL" id="JAIMJA010000010">
    <property type="protein sequence ID" value="MCE2595339.1"/>
    <property type="molecule type" value="Genomic_DNA"/>
</dbReference>
<feature type="transmembrane region" description="Helical" evidence="1">
    <location>
        <begin position="200"/>
        <end position="228"/>
    </location>
</feature>
<comment type="caution">
    <text evidence="2">The sequence shown here is derived from an EMBL/GenBank/DDBJ whole genome shotgun (WGS) entry which is preliminary data.</text>
</comment>
<proteinExistence type="predicted"/>
<feature type="transmembrane region" description="Helical" evidence="1">
    <location>
        <begin position="296"/>
        <end position="316"/>
    </location>
</feature>
<feature type="transmembrane region" description="Helical" evidence="1">
    <location>
        <begin position="149"/>
        <end position="171"/>
    </location>
</feature>